<dbReference type="STRING" id="1058.SAMN05421783_110174"/>
<sequence length="114" mass="12850">MSPHYLLLAAARTLPMREVFAMTRAVPLAARRRSTARTVFCAPARTSGCSGTALRRGQHLHHRTRRQRLERIAQGIQDQTPAFARCEPLLPVAWRLRPNGTDVVVRIEQTNRGV</sequence>
<protein>
    <submittedName>
        <fullName evidence="1">Uncharacterized protein</fullName>
    </submittedName>
</protein>
<organism evidence="1 2">
    <name type="scientific">Thiocapsa roseopersicina</name>
    <dbReference type="NCBI Taxonomy" id="1058"/>
    <lineage>
        <taxon>Bacteria</taxon>
        <taxon>Pseudomonadati</taxon>
        <taxon>Pseudomonadota</taxon>
        <taxon>Gammaproteobacteria</taxon>
        <taxon>Chromatiales</taxon>
        <taxon>Chromatiaceae</taxon>
        <taxon>Thiocapsa</taxon>
    </lineage>
</organism>
<evidence type="ECO:0000313" key="2">
    <source>
        <dbReference type="Proteomes" id="UP000198816"/>
    </source>
</evidence>
<gene>
    <name evidence="1" type="ORF">SAMN05421783_110174</name>
</gene>
<accession>A0A1H2XH65</accession>
<keyword evidence="2" id="KW-1185">Reference proteome</keyword>
<proteinExistence type="predicted"/>
<evidence type="ECO:0000313" key="1">
    <source>
        <dbReference type="EMBL" id="SDW91579.1"/>
    </source>
</evidence>
<dbReference type="EMBL" id="FNNZ01000010">
    <property type="protein sequence ID" value="SDW91579.1"/>
    <property type="molecule type" value="Genomic_DNA"/>
</dbReference>
<reference evidence="2" key="1">
    <citation type="submission" date="2016-10" db="EMBL/GenBank/DDBJ databases">
        <authorList>
            <person name="Varghese N."/>
            <person name="Submissions S."/>
        </authorList>
    </citation>
    <scope>NUCLEOTIDE SEQUENCE [LARGE SCALE GENOMIC DNA]</scope>
    <source>
        <strain evidence="2">DSM 217</strain>
    </source>
</reference>
<dbReference type="AlphaFoldDB" id="A0A1H2XH65"/>
<name>A0A1H2XH65_THIRO</name>
<dbReference type="Proteomes" id="UP000198816">
    <property type="component" value="Unassembled WGS sequence"/>
</dbReference>